<dbReference type="InterPro" id="IPR001680">
    <property type="entry name" value="WD40_rpt"/>
</dbReference>
<feature type="compositionally biased region" description="Polar residues" evidence="4">
    <location>
        <begin position="31"/>
        <end position="43"/>
    </location>
</feature>
<evidence type="ECO:0000259" key="5">
    <source>
        <dbReference type="PROSITE" id="PS50837"/>
    </source>
</evidence>
<dbReference type="InterPro" id="IPR011047">
    <property type="entry name" value="Quinoprotein_ADH-like_sf"/>
</dbReference>
<keyword evidence="2" id="KW-0677">Repeat</keyword>
<dbReference type="InterPro" id="IPR015943">
    <property type="entry name" value="WD40/YVTN_repeat-like_dom_sf"/>
</dbReference>
<feature type="repeat" description="WD" evidence="3">
    <location>
        <begin position="993"/>
        <end position="1025"/>
    </location>
</feature>
<proteinExistence type="predicted"/>
<organism evidence="6 7">
    <name type="scientific">Ceratobasidium theobromae</name>
    <dbReference type="NCBI Taxonomy" id="1582974"/>
    <lineage>
        <taxon>Eukaryota</taxon>
        <taxon>Fungi</taxon>
        <taxon>Dikarya</taxon>
        <taxon>Basidiomycota</taxon>
        <taxon>Agaricomycotina</taxon>
        <taxon>Agaricomycetes</taxon>
        <taxon>Cantharellales</taxon>
        <taxon>Ceratobasidiaceae</taxon>
        <taxon>Ceratobasidium</taxon>
    </lineage>
</organism>
<evidence type="ECO:0000256" key="1">
    <source>
        <dbReference type="ARBA" id="ARBA00022574"/>
    </source>
</evidence>
<comment type="caution">
    <text evidence="6">The sequence shown here is derived from an EMBL/GenBank/DDBJ whole genome shotgun (WGS) entry which is preliminary data.</text>
</comment>
<dbReference type="SUPFAM" id="SSF50974">
    <property type="entry name" value="Nitrous oxide reductase, N-terminal domain"/>
    <property type="match status" value="1"/>
</dbReference>
<dbReference type="SUPFAM" id="SSF50998">
    <property type="entry name" value="Quinoprotein alcohol dehydrogenase-like"/>
    <property type="match status" value="1"/>
</dbReference>
<feature type="repeat" description="WD" evidence="3">
    <location>
        <begin position="1208"/>
        <end position="1249"/>
    </location>
</feature>
<dbReference type="PROSITE" id="PS50294">
    <property type="entry name" value="WD_REPEATS_REGION"/>
    <property type="match status" value="12"/>
</dbReference>
<reference evidence="6 7" key="1">
    <citation type="journal article" date="2019" name="Fungal Biol. Biotechnol.">
        <title>Draft genome sequence of fastidious pathogen Ceratobasidium theobromae, which causes vascular-streak dieback in Theobroma cacao.</title>
        <authorList>
            <person name="Ali S.S."/>
            <person name="Asman A."/>
            <person name="Shao J."/>
            <person name="Firmansyah A.P."/>
            <person name="Susilo A.W."/>
            <person name="Rosmana A."/>
            <person name="McMahon P."/>
            <person name="Junaid M."/>
            <person name="Guest D."/>
            <person name="Kheng T.Y."/>
            <person name="Meinhardt L.W."/>
            <person name="Bailey B.A."/>
        </authorList>
    </citation>
    <scope>NUCLEOTIDE SEQUENCE [LARGE SCALE GENOMIC DNA]</scope>
    <source>
        <strain evidence="6 7">CT2</strain>
    </source>
</reference>
<dbReference type="InterPro" id="IPR019775">
    <property type="entry name" value="WD40_repeat_CS"/>
</dbReference>
<dbReference type="SUPFAM" id="SSF50978">
    <property type="entry name" value="WD40 repeat-like"/>
    <property type="match status" value="1"/>
</dbReference>
<dbReference type="PANTHER" id="PTHR19848:SF8">
    <property type="entry name" value="F-BOX AND WD REPEAT DOMAIN CONTAINING 7"/>
    <property type="match status" value="1"/>
</dbReference>
<dbReference type="InterPro" id="IPR011045">
    <property type="entry name" value="N2O_reductase_N"/>
</dbReference>
<feature type="repeat" description="WD" evidence="3">
    <location>
        <begin position="1337"/>
        <end position="1368"/>
    </location>
</feature>
<sequence>MSSPPVSSTPKRGVRNYFRIKYDEFIRSHSRSPSRSAGTSTLDPNHDPPPQADARFQSTSNTLAPPTVEEAAALRHTQSSIVYPLPDPTPNSDPRSRNLTWTTLRTSLQVLHGGTTMFPPLQSAVGALISCLDVLEATTKNRQEYEDIASELKMLTQSLARHIKESNSARISDCVTNVALSIEQQAILISAHRRRGTGRRLLEANADEDAIIRHYRRIEALFRRLQVDANLSSWSIANEHLANTRLEGLTPAKLAIYDSVLSTEINRRTCTEGTRITILSALDNWSHDLDAPDLYWMDGMAGTGKTTIACSFSKMLEERKQLAASFFCTRSSPECRQVGRIIPTIAYQLARYSIPFQGALCEVLGNEPDIATRNVAKQAERLLKEPLNKVKKAVPDNLVVVIDALDECDDRRGVKLVLDLLLKFAPTLPLKFFVTSRPEPIIYNKMITQTTSSRAVLHLHEIEKSLVKADIELYLKEELGFMSPTDQEIEQLVEKSGNLFIYAATLVRYIQPTTYSVDPQERLSMILEMTPQFTDQYAEVDLLYMVVLESALGEKRLNPREVEDMQLMLRTVLCVQEPVSIDTLATLAGIDTLRRALSALQPLRSVIYLSENNGTVSTLHASFPDFMFNQVRSGLYFCDRAEHNQLLSQQCFEVMKSQLRFNICNLESSFIPDAKVVDLESRIKMAISPILWYACTYWGDHLRLANSPELTAILEEFLAVRLLFWMEVLNLKKGIGLGTQILMKASAASADLIRFSDDAHSFVTSYAANPVFQSTPHIYISSILLCPRSSSVFKHYWGRTRGMANLNGSAIDLRETAALASWAFNSPVRCVAYSPDGGRVAFGCDDGSIGIRNAYDGSAIVDTFNGHTKIVPSIAFSPDGSRLVSGSNDGTICLWNTEDGASIPYSFNGHDSEIKSVAFSPDGSRIISSSADRTIRIWRATDGMPVGNPFEGHTDTILAIAPSPDGTRVASGSMDRTVRVWNISDGTLVADPFKGHSGVVRSVDFSPDGTLIASGSDDKTIRLWDARCGILISNPLQGHTSVVESVAFSPNGKRLVSGSDDSTIRVWSTEHFTLVAGPFEGHTDLVLSTAFSPDGMRIVSGAYDGTIRVWNTREIPSVVPPSEDHISGGWSAVFSPDGSRIVSGSYDNTICLLDAYDGSAIAAPFRGHTERIWCVEFSPDGECIASASTDRTIRIWTTQDGTPACDPLLGHTDSVHSVAFSADGTRVASSSSDHTIRIWSLQNGNTIAGPFEGHTDVVMSIAFSPDDTAIASGSYDRTVRLWDSAKGTLIINPFCGHTSRVMTVAFSPDGLHVASGSNDQTIRVWKASSGDLVAGPFTGHTGCINSVAFSPDGTFIASASTDCTIRLWGSLDGSLAASPFCGHTGWVTRVAFAPNGMRLVSASTDETIRMWDIGNQGIGPRGSAHSSSLSTTNQPLATALDNWSVRNDGWVVSEKDLLIWVPIEIRRSLLTPRCAFIVSRSGTTRMDIGGALLGDRWRGCYVSN</sequence>
<evidence type="ECO:0000313" key="7">
    <source>
        <dbReference type="Proteomes" id="UP000383932"/>
    </source>
</evidence>
<feature type="domain" description="NACHT" evidence="5">
    <location>
        <begin position="293"/>
        <end position="438"/>
    </location>
</feature>
<dbReference type="Pfam" id="PF00400">
    <property type="entry name" value="WD40"/>
    <property type="match status" value="14"/>
</dbReference>
<dbReference type="PROSITE" id="PS50837">
    <property type="entry name" value="NACHT"/>
    <property type="match status" value="1"/>
</dbReference>
<feature type="repeat" description="WD" evidence="3">
    <location>
        <begin position="1251"/>
        <end position="1292"/>
    </location>
</feature>
<keyword evidence="1 3" id="KW-0853">WD repeat</keyword>
<dbReference type="SMART" id="SM00320">
    <property type="entry name" value="WD40"/>
    <property type="match status" value="14"/>
</dbReference>
<dbReference type="Proteomes" id="UP000383932">
    <property type="component" value="Unassembled WGS sequence"/>
</dbReference>
<feature type="repeat" description="WD" evidence="3">
    <location>
        <begin position="1036"/>
        <end position="1070"/>
    </location>
</feature>
<accession>A0A5N5QE90</accession>
<dbReference type="InterPro" id="IPR027417">
    <property type="entry name" value="P-loop_NTPase"/>
</dbReference>
<feature type="region of interest" description="Disordered" evidence="4">
    <location>
        <begin position="28"/>
        <end position="58"/>
    </location>
</feature>
<dbReference type="EMBL" id="SSOP01000209">
    <property type="protein sequence ID" value="KAB5589984.1"/>
    <property type="molecule type" value="Genomic_DNA"/>
</dbReference>
<feature type="repeat" description="WD" evidence="3">
    <location>
        <begin position="1165"/>
        <end position="1206"/>
    </location>
</feature>
<evidence type="ECO:0000313" key="6">
    <source>
        <dbReference type="EMBL" id="KAB5589984.1"/>
    </source>
</evidence>
<evidence type="ECO:0000256" key="4">
    <source>
        <dbReference type="SAM" id="MobiDB-lite"/>
    </source>
</evidence>
<dbReference type="InterPro" id="IPR007111">
    <property type="entry name" value="NACHT_NTPase"/>
</dbReference>
<feature type="repeat" description="WD" evidence="3">
    <location>
        <begin position="1294"/>
        <end position="1335"/>
    </location>
</feature>
<dbReference type="CDD" id="cd00200">
    <property type="entry name" value="WD40"/>
    <property type="match status" value="2"/>
</dbReference>
<keyword evidence="7" id="KW-1185">Reference proteome</keyword>
<feature type="repeat" description="WD" evidence="3">
    <location>
        <begin position="1079"/>
        <end position="1113"/>
    </location>
</feature>
<feature type="repeat" description="WD" evidence="3">
    <location>
        <begin position="864"/>
        <end position="905"/>
    </location>
</feature>
<dbReference type="Gene3D" id="3.40.50.300">
    <property type="entry name" value="P-loop containing nucleotide triphosphate hydrolases"/>
    <property type="match status" value="1"/>
</dbReference>
<dbReference type="SUPFAM" id="SSF52540">
    <property type="entry name" value="P-loop containing nucleoside triphosphate hydrolases"/>
    <property type="match status" value="1"/>
</dbReference>
<evidence type="ECO:0000256" key="3">
    <source>
        <dbReference type="PROSITE-ProRule" id="PRU00221"/>
    </source>
</evidence>
<dbReference type="PRINTS" id="PR00320">
    <property type="entry name" value="GPROTEINBRPT"/>
</dbReference>
<evidence type="ECO:0000256" key="2">
    <source>
        <dbReference type="ARBA" id="ARBA00022737"/>
    </source>
</evidence>
<dbReference type="OrthoDB" id="538223at2759"/>
<feature type="repeat" description="WD" evidence="3">
    <location>
        <begin position="1380"/>
        <end position="1413"/>
    </location>
</feature>
<dbReference type="PROSITE" id="PS00678">
    <property type="entry name" value="WD_REPEATS_1"/>
    <property type="match status" value="4"/>
</dbReference>
<dbReference type="PROSITE" id="PS50082">
    <property type="entry name" value="WD_REPEATS_2"/>
    <property type="match status" value="12"/>
</dbReference>
<dbReference type="Gene3D" id="2.130.10.10">
    <property type="entry name" value="YVTN repeat-like/Quinoprotein amine dehydrogenase"/>
    <property type="match status" value="6"/>
</dbReference>
<feature type="repeat" description="WD" evidence="3">
    <location>
        <begin position="950"/>
        <end position="991"/>
    </location>
</feature>
<gene>
    <name evidence="6" type="ORF">CTheo_6571</name>
</gene>
<dbReference type="PANTHER" id="PTHR19848">
    <property type="entry name" value="WD40 REPEAT PROTEIN"/>
    <property type="match status" value="1"/>
</dbReference>
<protein>
    <recommendedName>
        <fullName evidence="5">NACHT domain-containing protein</fullName>
    </recommendedName>
</protein>
<dbReference type="Pfam" id="PF24883">
    <property type="entry name" value="NPHP3_N"/>
    <property type="match status" value="1"/>
</dbReference>
<dbReference type="InterPro" id="IPR056884">
    <property type="entry name" value="NPHP3-like_N"/>
</dbReference>
<dbReference type="InterPro" id="IPR036322">
    <property type="entry name" value="WD40_repeat_dom_sf"/>
</dbReference>
<dbReference type="InterPro" id="IPR020472">
    <property type="entry name" value="WD40_PAC1"/>
</dbReference>
<name>A0A5N5QE90_9AGAM</name>
<feature type="repeat" description="WD" evidence="3">
    <location>
        <begin position="907"/>
        <end position="948"/>
    </location>
</feature>